<dbReference type="OrthoDB" id="247245at2759"/>
<dbReference type="PROSITE" id="PS51219">
    <property type="entry name" value="DPCK"/>
    <property type="match status" value="1"/>
</dbReference>
<dbReference type="AlphaFoldDB" id="E1ZEZ9"/>
<dbReference type="PANTHER" id="PTHR10695:SF46">
    <property type="entry name" value="BIFUNCTIONAL COENZYME A SYNTHASE-RELATED"/>
    <property type="match status" value="1"/>
</dbReference>
<dbReference type="HAMAP" id="MF_00376">
    <property type="entry name" value="Dephospho_CoA_kinase"/>
    <property type="match status" value="1"/>
</dbReference>
<sequence length="175" mass="18753">IAMGKSTVCDWLRELGVPVLDSDQVVHQLYNGGTAVAPVEAAFPGVAIDGAISRPELSKRVVGDPEALRRLEALVHPLVAAEKRRWLAAQAAAGQALVVLDVPLLFETGAEAQCDAVAVVSAPAEQQRQRALARPGMSEEKLGAMLQRQVADAEKRRRLCHRHGERGWAVGEGQV</sequence>
<reference evidence="3 4" key="1">
    <citation type="journal article" date="2010" name="Plant Cell">
        <title>The Chlorella variabilis NC64A genome reveals adaptation to photosymbiosis, coevolution with viruses, and cryptic sex.</title>
        <authorList>
            <person name="Blanc G."/>
            <person name="Duncan G."/>
            <person name="Agarkova I."/>
            <person name="Borodovsky M."/>
            <person name="Gurnon J."/>
            <person name="Kuo A."/>
            <person name="Lindquist E."/>
            <person name="Lucas S."/>
            <person name="Pangilinan J."/>
            <person name="Polle J."/>
            <person name="Salamov A."/>
            <person name="Terry A."/>
            <person name="Yamada T."/>
            <person name="Dunigan D.D."/>
            <person name="Grigoriev I.V."/>
            <person name="Claverie J.M."/>
            <person name="Van Etten J.L."/>
        </authorList>
    </citation>
    <scope>NUCLEOTIDE SEQUENCE [LARGE SCALE GENOMIC DNA]</scope>
    <source>
        <strain evidence="3 4">NC64A</strain>
    </source>
</reference>
<dbReference type="GO" id="GO:0004140">
    <property type="term" value="F:dephospho-CoA kinase activity"/>
    <property type="evidence" value="ECO:0007669"/>
    <property type="project" value="InterPro"/>
</dbReference>
<evidence type="ECO:0008006" key="5">
    <source>
        <dbReference type="Google" id="ProtNLM"/>
    </source>
</evidence>
<dbReference type="InterPro" id="IPR027417">
    <property type="entry name" value="P-loop_NTPase"/>
</dbReference>
<dbReference type="RefSeq" id="XP_005847685.1">
    <property type="nucleotide sequence ID" value="XM_005847623.1"/>
</dbReference>
<evidence type="ECO:0000256" key="2">
    <source>
        <dbReference type="ARBA" id="ARBA00022840"/>
    </source>
</evidence>
<proteinExistence type="inferred from homology"/>
<feature type="non-terminal residue" evidence="3">
    <location>
        <position position="1"/>
    </location>
</feature>
<dbReference type="InterPro" id="IPR001977">
    <property type="entry name" value="Depp_CoAkinase"/>
</dbReference>
<name>E1ZEZ9_CHLVA</name>
<dbReference type="CDD" id="cd02022">
    <property type="entry name" value="DPCK"/>
    <property type="match status" value="1"/>
</dbReference>
<dbReference type="PANTHER" id="PTHR10695">
    <property type="entry name" value="DEPHOSPHO-COA KINASE-RELATED"/>
    <property type="match status" value="1"/>
</dbReference>
<dbReference type="EMBL" id="GL433844">
    <property type="protein sequence ID" value="EFN55583.1"/>
    <property type="molecule type" value="Genomic_DNA"/>
</dbReference>
<dbReference type="eggNOG" id="KOG3220">
    <property type="taxonomic scope" value="Eukaryota"/>
</dbReference>
<organism evidence="4">
    <name type="scientific">Chlorella variabilis</name>
    <name type="common">Green alga</name>
    <dbReference type="NCBI Taxonomy" id="554065"/>
    <lineage>
        <taxon>Eukaryota</taxon>
        <taxon>Viridiplantae</taxon>
        <taxon>Chlorophyta</taxon>
        <taxon>core chlorophytes</taxon>
        <taxon>Trebouxiophyceae</taxon>
        <taxon>Chlorellales</taxon>
        <taxon>Chlorellaceae</taxon>
        <taxon>Chlorella clade</taxon>
        <taxon>Chlorella</taxon>
    </lineage>
</organism>
<evidence type="ECO:0000313" key="3">
    <source>
        <dbReference type="EMBL" id="EFN55583.1"/>
    </source>
</evidence>
<dbReference type="Gene3D" id="3.40.50.300">
    <property type="entry name" value="P-loop containing nucleotide triphosphate hydrolases"/>
    <property type="match status" value="1"/>
</dbReference>
<dbReference type="SUPFAM" id="SSF52540">
    <property type="entry name" value="P-loop containing nucleoside triphosphate hydrolases"/>
    <property type="match status" value="1"/>
</dbReference>
<keyword evidence="1" id="KW-0547">Nucleotide-binding</keyword>
<keyword evidence="2" id="KW-0067">ATP-binding</keyword>
<keyword evidence="4" id="KW-1185">Reference proteome</keyword>
<dbReference type="STRING" id="554065.E1ZEZ9"/>
<protein>
    <recommendedName>
        <fullName evidence="5">Dephospho-CoA kinase</fullName>
    </recommendedName>
</protein>
<dbReference type="NCBIfam" id="TIGR00152">
    <property type="entry name" value="dephospho-CoA kinase"/>
    <property type="match status" value="1"/>
</dbReference>
<dbReference type="GeneID" id="17354953"/>
<evidence type="ECO:0000313" key="4">
    <source>
        <dbReference type="Proteomes" id="UP000008141"/>
    </source>
</evidence>
<accession>E1ZEZ9</accession>
<dbReference type="GO" id="GO:0015937">
    <property type="term" value="P:coenzyme A biosynthetic process"/>
    <property type="evidence" value="ECO:0007669"/>
    <property type="project" value="InterPro"/>
</dbReference>
<dbReference type="GO" id="GO:0005524">
    <property type="term" value="F:ATP binding"/>
    <property type="evidence" value="ECO:0007669"/>
    <property type="project" value="UniProtKB-KW"/>
</dbReference>
<dbReference type="Pfam" id="PF01121">
    <property type="entry name" value="CoaE"/>
    <property type="match status" value="1"/>
</dbReference>
<gene>
    <name evidence="3" type="ORF">CHLNCDRAFT_23149</name>
</gene>
<dbReference type="KEGG" id="cvr:CHLNCDRAFT_23149"/>
<dbReference type="InParanoid" id="E1ZEZ9"/>
<evidence type="ECO:0000256" key="1">
    <source>
        <dbReference type="ARBA" id="ARBA00022741"/>
    </source>
</evidence>
<dbReference type="Proteomes" id="UP000008141">
    <property type="component" value="Unassembled WGS sequence"/>
</dbReference>